<sequence length="165" mass="18797">MPADQEPSDFLPRLPKRVKPTAWPPTAARKIPPLKRHDSEHHHVRQPRTHGVHSSLEEACSRLVSSWLDGTEMMIEPLHKDCQSKNERSRPRHTSQCLNQATLGKELLFYGPKRRCYASRCCAPSFCGGDASSLWRSRLMSEMKIRRCRGVASSHDLPFGIVWDG</sequence>
<dbReference type="AlphaFoldDB" id="A0A9Q0Q4C9"/>
<keyword evidence="3" id="KW-1185">Reference proteome</keyword>
<feature type="compositionally biased region" description="Basic residues" evidence="1">
    <location>
        <begin position="42"/>
        <end position="51"/>
    </location>
</feature>
<dbReference type="EMBL" id="JAPFFK010000017">
    <property type="protein sequence ID" value="KAJ6699524.1"/>
    <property type="molecule type" value="Genomic_DNA"/>
</dbReference>
<protein>
    <submittedName>
        <fullName evidence="2">Uncharacterized protein</fullName>
    </submittedName>
</protein>
<reference evidence="2" key="2">
    <citation type="journal article" date="2023" name="Int. J. Mol. Sci.">
        <title>De Novo Assembly and Annotation of 11 Diverse Shrub Willow (Salix) Genomes Reveals Novel Gene Organization in Sex-Linked Regions.</title>
        <authorList>
            <person name="Hyden B."/>
            <person name="Feng K."/>
            <person name="Yates T.B."/>
            <person name="Jawdy S."/>
            <person name="Cereghino C."/>
            <person name="Smart L.B."/>
            <person name="Muchero W."/>
        </authorList>
    </citation>
    <scope>NUCLEOTIDE SEQUENCE</scope>
    <source>
        <tissue evidence="2">Shoot tip</tissue>
    </source>
</reference>
<reference evidence="2" key="1">
    <citation type="submission" date="2022-11" db="EMBL/GenBank/DDBJ databases">
        <authorList>
            <person name="Hyden B.L."/>
            <person name="Feng K."/>
            <person name="Yates T."/>
            <person name="Jawdy S."/>
            <person name="Smart L.B."/>
            <person name="Muchero W."/>
        </authorList>
    </citation>
    <scope>NUCLEOTIDE SEQUENCE</scope>
    <source>
        <tissue evidence="2">Shoot tip</tissue>
    </source>
</reference>
<dbReference type="Proteomes" id="UP001151532">
    <property type="component" value="Chromosome 6"/>
</dbReference>
<evidence type="ECO:0000313" key="2">
    <source>
        <dbReference type="EMBL" id="KAJ6699524.1"/>
    </source>
</evidence>
<organism evidence="2 3">
    <name type="scientific">Salix purpurea</name>
    <name type="common">Purple osier willow</name>
    <dbReference type="NCBI Taxonomy" id="77065"/>
    <lineage>
        <taxon>Eukaryota</taxon>
        <taxon>Viridiplantae</taxon>
        <taxon>Streptophyta</taxon>
        <taxon>Embryophyta</taxon>
        <taxon>Tracheophyta</taxon>
        <taxon>Spermatophyta</taxon>
        <taxon>Magnoliopsida</taxon>
        <taxon>eudicotyledons</taxon>
        <taxon>Gunneridae</taxon>
        <taxon>Pentapetalae</taxon>
        <taxon>rosids</taxon>
        <taxon>fabids</taxon>
        <taxon>Malpighiales</taxon>
        <taxon>Salicaceae</taxon>
        <taxon>Saliceae</taxon>
        <taxon>Salix</taxon>
    </lineage>
</organism>
<name>A0A9Q0Q4C9_SALPP</name>
<feature type="region of interest" description="Disordered" evidence="1">
    <location>
        <begin position="1"/>
        <end position="52"/>
    </location>
</feature>
<evidence type="ECO:0000256" key="1">
    <source>
        <dbReference type="SAM" id="MobiDB-lite"/>
    </source>
</evidence>
<accession>A0A9Q0Q4C9</accession>
<comment type="caution">
    <text evidence="2">The sequence shown here is derived from an EMBL/GenBank/DDBJ whole genome shotgun (WGS) entry which is preliminary data.</text>
</comment>
<gene>
    <name evidence="2" type="ORF">OIU79_012727</name>
</gene>
<proteinExistence type="predicted"/>
<evidence type="ECO:0000313" key="3">
    <source>
        <dbReference type="Proteomes" id="UP001151532"/>
    </source>
</evidence>